<dbReference type="RefSeq" id="WP_269035371.1">
    <property type="nucleotide sequence ID" value="NZ_CP114040.1"/>
</dbReference>
<dbReference type="Proteomes" id="UP001164459">
    <property type="component" value="Chromosome"/>
</dbReference>
<reference evidence="2" key="1">
    <citation type="submission" date="2022-11" db="EMBL/GenBank/DDBJ databases">
        <title>Minimal conservation of predation-associated metabolite biosynthetic gene clusters underscores biosynthetic potential of Myxococcota including descriptions for ten novel species: Archangium lansinium sp. nov., Myxococcus landrumus sp. nov., Nannocystis bai.</title>
        <authorList>
            <person name="Ahearne A."/>
            <person name="Stevens C."/>
            <person name="Dowd S."/>
        </authorList>
    </citation>
    <scope>NUCLEOTIDE SEQUENCE</scope>
    <source>
        <strain evidence="2">Fl3</strain>
    </source>
</reference>
<dbReference type="InterPro" id="IPR027598">
    <property type="entry name" value="Amphi-Trp_dom"/>
</dbReference>
<dbReference type="NCBIfam" id="TIGR04354">
    <property type="entry name" value="amphi-Trp"/>
    <property type="match status" value="1"/>
</dbReference>
<proteinExistence type="predicted"/>
<evidence type="ECO:0000313" key="2">
    <source>
        <dbReference type="EMBL" id="WAS93020.1"/>
    </source>
</evidence>
<evidence type="ECO:0000313" key="3">
    <source>
        <dbReference type="Proteomes" id="UP001164459"/>
    </source>
</evidence>
<protein>
    <submittedName>
        <fullName evidence="2">Amphi-Trp domain-containing protein</fullName>
    </submittedName>
</protein>
<dbReference type="EMBL" id="CP114040">
    <property type="protein sequence ID" value="WAS93020.1"/>
    <property type="molecule type" value="Genomic_DNA"/>
</dbReference>
<keyword evidence="3" id="KW-1185">Reference proteome</keyword>
<sequence length="134" mass="13830">MKSSRQELKIEGAVEVPHVIAYLEQLVTALKSGTVRVHRGADQVILGPRGVIGFSLAASEKGKRQRLALELSWRKFAAPDADLDLAIGPAAELPPTPEVPDGAAESAAGASAEAEAAGDGQEPNPGEVVLGEAD</sequence>
<feature type="compositionally biased region" description="Low complexity" evidence="1">
    <location>
        <begin position="102"/>
        <end position="118"/>
    </location>
</feature>
<evidence type="ECO:0000256" key="1">
    <source>
        <dbReference type="SAM" id="MobiDB-lite"/>
    </source>
</evidence>
<accession>A0ABY7H1N6</accession>
<feature type="region of interest" description="Disordered" evidence="1">
    <location>
        <begin position="87"/>
        <end position="134"/>
    </location>
</feature>
<gene>
    <name evidence="2" type="ORF">O0S08_43185</name>
</gene>
<organism evidence="2 3">
    <name type="scientific">Nannocystis punicea</name>
    <dbReference type="NCBI Taxonomy" id="2995304"/>
    <lineage>
        <taxon>Bacteria</taxon>
        <taxon>Pseudomonadati</taxon>
        <taxon>Myxococcota</taxon>
        <taxon>Polyangia</taxon>
        <taxon>Nannocystales</taxon>
        <taxon>Nannocystaceae</taxon>
        <taxon>Nannocystis</taxon>
    </lineage>
</organism>
<name>A0ABY7H1N6_9BACT</name>